<protein>
    <submittedName>
        <fullName evidence="2">Uncharacterized protein</fullName>
    </submittedName>
</protein>
<dbReference type="Proteomes" id="UP000019487">
    <property type="component" value="Unassembled WGS sequence"/>
</dbReference>
<name>W9C7K0_SCLBF</name>
<feature type="compositionally biased region" description="Polar residues" evidence="1">
    <location>
        <begin position="232"/>
        <end position="251"/>
    </location>
</feature>
<gene>
    <name evidence="2" type="ORF">SBOR_6859</name>
</gene>
<evidence type="ECO:0000256" key="1">
    <source>
        <dbReference type="SAM" id="MobiDB-lite"/>
    </source>
</evidence>
<accession>W9C7K0</accession>
<keyword evidence="3" id="KW-1185">Reference proteome</keyword>
<dbReference type="HOGENOM" id="CLU_819295_0_0_1"/>
<feature type="compositionally biased region" description="Low complexity" evidence="1">
    <location>
        <begin position="252"/>
        <end position="268"/>
    </location>
</feature>
<feature type="region of interest" description="Disordered" evidence="1">
    <location>
        <begin position="232"/>
        <end position="268"/>
    </location>
</feature>
<organism evidence="2 3">
    <name type="scientific">Sclerotinia borealis (strain F-4128)</name>
    <dbReference type="NCBI Taxonomy" id="1432307"/>
    <lineage>
        <taxon>Eukaryota</taxon>
        <taxon>Fungi</taxon>
        <taxon>Dikarya</taxon>
        <taxon>Ascomycota</taxon>
        <taxon>Pezizomycotina</taxon>
        <taxon>Leotiomycetes</taxon>
        <taxon>Helotiales</taxon>
        <taxon>Sclerotiniaceae</taxon>
        <taxon>Sclerotinia</taxon>
    </lineage>
</organism>
<proteinExistence type="predicted"/>
<evidence type="ECO:0000313" key="2">
    <source>
        <dbReference type="EMBL" id="ESZ92747.1"/>
    </source>
</evidence>
<dbReference type="EMBL" id="AYSA01000364">
    <property type="protein sequence ID" value="ESZ92747.1"/>
    <property type="molecule type" value="Genomic_DNA"/>
</dbReference>
<reference evidence="2 3" key="1">
    <citation type="journal article" date="2014" name="Genome Announc.">
        <title>Draft genome sequence of Sclerotinia borealis, a psychrophilic plant pathogenic fungus.</title>
        <authorList>
            <person name="Mardanov A.V."/>
            <person name="Beletsky A.V."/>
            <person name="Kadnikov V.V."/>
            <person name="Ignatov A.N."/>
            <person name="Ravin N.V."/>
        </authorList>
    </citation>
    <scope>NUCLEOTIDE SEQUENCE [LARGE SCALE GENOMIC DNA]</scope>
    <source>
        <strain evidence="3">F-4157</strain>
    </source>
</reference>
<evidence type="ECO:0000313" key="3">
    <source>
        <dbReference type="Proteomes" id="UP000019487"/>
    </source>
</evidence>
<comment type="caution">
    <text evidence="2">The sequence shown here is derived from an EMBL/GenBank/DDBJ whole genome shotgun (WGS) entry which is preliminary data.</text>
</comment>
<sequence length="339" mass="34408">MRARNDPSTTAPATAPAAVLQQNPGCALVSSSLFSCESISPGFTSLLPSAQAPCLCYSSSTWIPTLFDKAVQTCAIFASTAVPGAYPAFVNLEGFCGNIGNIRTSGPATISASTTPVSTTSASTTSGSFIPAIPTTASPACATAISLIELCVDLIPGFMALGPTQQVSCLCYASLTSWVPKSFDNAVETCSQYAQSASAIAGLVSSIDMFDGICESVGDILTKVGKTSATTISNPVTSSDTNSALSTTTNLPSPASSPMTTSSVTSTIITRSSAETTRSIVKTFSVTTVSRSISSTTSMTGLGGTGAGYQGAEGELRDVSDPMIILISFVCAALVLFLC</sequence>
<dbReference type="AlphaFoldDB" id="W9C7K0"/>
<dbReference type="OrthoDB" id="4153189at2759"/>